<dbReference type="AlphaFoldDB" id="A0AA40AA51"/>
<evidence type="ECO:0000256" key="1">
    <source>
        <dbReference type="ARBA" id="ARBA00006484"/>
    </source>
</evidence>
<protein>
    <recommendedName>
        <fullName evidence="5">Ketoreductase domain-containing protein</fullName>
    </recommendedName>
</protein>
<dbReference type="InterPro" id="IPR036291">
    <property type="entry name" value="NAD(P)-bd_dom_sf"/>
</dbReference>
<accession>A0AA40AA51</accession>
<dbReference type="PANTHER" id="PTHR42760">
    <property type="entry name" value="SHORT-CHAIN DEHYDROGENASES/REDUCTASES FAMILY MEMBER"/>
    <property type="match status" value="1"/>
</dbReference>
<dbReference type="Gene3D" id="3.40.50.720">
    <property type="entry name" value="NAD(P)-binding Rossmann-like Domain"/>
    <property type="match status" value="1"/>
</dbReference>
<comment type="similarity">
    <text evidence="1 4">Belongs to the short-chain dehydrogenases/reductases (SDR) family.</text>
</comment>
<organism evidence="6 7">
    <name type="scientific">Lasiosphaeris hirsuta</name>
    <dbReference type="NCBI Taxonomy" id="260670"/>
    <lineage>
        <taxon>Eukaryota</taxon>
        <taxon>Fungi</taxon>
        <taxon>Dikarya</taxon>
        <taxon>Ascomycota</taxon>
        <taxon>Pezizomycotina</taxon>
        <taxon>Sordariomycetes</taxon>
        <taxon>Sordariomycetidae</taxon>
        <taxon>Sordariales</taxon>
        <taxon>Lasiosphaeriaceae</taxon>
        <taxon>Lasiosphaeris</taxon>
    </lineage>
</organism>
<dbReference type="InterPro" id="IPR057326">
    <property type="entry name" value="KR_dom"/>
</dbReference>
<sequence length="340" mass="35328">MPPLRLPPRLPALRRLLSTSPPPPRTAIITGAARGIGKAIALRLARDGYDITVNDLPASQPALDAVVAEIHSLGRRARAHAADISGPDAAARLVAESVETLGPLTAMVANAGIAHAAPVLEVSAGDFERVVRGNVMGVQNCFQAAGRVMVEQGAGGRLIAAASVAAFKASPGLGGYSASKWAIRGLVQVYAMELGRFGITANAYAPGVVDTRLLRETSAVLAGKMGVGREDMMERLTEAIALGRTGVPEDVAGVVGFLAGREAGYVTGQTLALGAGFPSERTNGLLEAGPSKNSLHRSLTQLTVSINEISIRTAVATIREDTRLRIYVTAVDGGIRETQF</sequence>
<dbReference type="Pfam" id="PF00106">
    <property type="entry name" value="adh_short"/>
    <property type="match status" value="1"/>
</dbReference>
<dbReference type="PANTHER" id="PTHR42760:SF121">
    <property type="entry name" value="3-OXOACYL-(ACYL-CARRIER-PROTEIN) REDUCTASE"/>
    <property type="match status" value="1"/>
</dbReference>
<dbReference type="GO" id="GO:0048038">
    <property type="term" value="F:quinone binding"/>
    <property type="evidence" value="ECO:0007669"/>
    <property type="project" value="TreeGrafter"/>
</dbReference>
<dbReference type="PROSITE" id="PS00061">
    <property type="entry name" value="ADH_SHORT"/>
    <property type="match status" value="1"/>
</dbReference>
<evidence type="ECO:0000313" key="7">
    <source>
        <dbReference type="Proteomes" id="UP001172102"/>
    </source>
</evidence>
<keyword evidence="3" id="KW-0560">Oxidoreductase</keyword>
<feature type="domain" description="Ketoreductase" evidence="5">
    <location>
        <begin position="25"/>
        <end position="207"/>
    </location>
</feature>
<dbReference type="SMART" id="SM00822">
    <property type="entry name" value="PKS_KR"/>
    <property type="match status" value="1"/>
</dbReference>
<evidence type="ECO:0000256" key="3">
    <source>
        <dbReference type="ARBA" id="ARBA00023002"/>
    </source>
</evidence>
<evidence type="ECO:0000256" key="2">
    <source>
        <dbReference type="ARBA" id="ARBA00022857"/>
    </source>
</evidence>
<name>A0AA40AA51_9PEZI</name>
<dbReference type="PRINTS" id="PR00080">
    <property type="entry name" value="SDRFAMILY"/>
</dbReference>
<evidence type="ECO:0000256" key="4">
    <source>
        <dbReference type="RuleBase" id="RU000363"/>
    </source>
</evidence>
<reference evidence="6" key="1">
    <citation type="submission" date="2023-06" db="EMBL/GenBank/DDBJ databases">
        <title>Genome-scale phylogeny and comparative genomics of the fungal order Sordariales.</title>
        <authorList>
            <consortium name="Lawrence Berkeley National Laboratory"/>
            <person name="Hensen N."/>
            <person name="Bonometti L."/>
            <person name="Westerberg I."/>
            <person name="Brannstrom I.O."/>
            <person name="Guillou S."/>
            <person name="Cros-Aarteil S."/>
            <person name="Calhoun S."/>
            <person name="Haridas S."/>
            <person name="Kuo A."/>
            <person name="Mondo S."/>
            <person name="Pangilinan J."/>
            <person name="Riley R."/>
            <person name="Labutti K."/>
            <person name="Andreopoulos B."/>
            <person name="Lipzen A."/>
            <person name="Chen C."/>
            <person name="Yanf M."/>
            <person name="Daum C."/>
            <person name="Ng V."/>
            <person name="Clum A."/>
            <person name="Steindorff A."/>
            <person name="Ohm R."/>
            <person name="Martin F."/>
            <person name="Silar P."/>
            <person name="Natvig D."/>
            <person name="Lalanne C."/>
            <person name="Gautier V."/>
            <person name="Ament-Velasquez S.L."/>
            <person name="Kruys A."/>
            <person name="Hutchinson M.I."/>
            <person name="Powell A.J."/>
            <person name="Barry K."/>
            <person name="Miller A.N."/>
            <person name="Grigoriev I.V."/>
            <person name="Debuchy R."/>
            <person name="Gladieux P."/>
            <person name="Thoren M.H."/>
            <person name="Johannesson H."/>
        </authorList>
    </citation>
    <scope>NUCLEOTIDE SEQUENCE</scope>
    <source>
        <strain evidence="6">SMH4607-1</strain>
    </source>
</reference>
<proteinExistence type="inferred from homology"/>
<dbReference type="PRINTS" id="PR00081">
    <property type="entry name" value="GDHRDH"/>
</dbReference>
<dbReference type="FunFam" id="3.40.50.720:FF:000084">
    <property type="entry name" value="Short-chain dehydrogenase reductase"/>
    <property type="match status" value="1"/>
</dbReference>
<dbReference type="Proteomes" id="UP001172102">
    <property type="component" value="Unassembled WGS sequence"/>
</dbReference>
<keyword evidence="2" id="KW-0521">NADP</keyword>
<evidence type="ECO:0000313" key="6">
    <source>
        <dbReference type="EMBL" id="KAK0712079.1"/>
    </source>
</evidence>
<dbReference type="InterPro" id="IPR020904">
    <property type="entry name" value="Sc_DH/Rdtase_CS"/>
</dbReference>
<gene>
    <name evidence="6" type="ORF">B0H67DRAFT_647398</name>
</gene>
<evidence type="ECO:0000259" key="5">
    <source>
        <dbReference type="SMART" id="SM00822"/>
    </source>
</evidence>
<dbReference type="GO" id="GO:0016616">
    <property type="term" value="F:oxidoreductase activity, acting on the CH-OH group of donors, NAD or NADP as acceptor"/>
    <property type="evidence" value="ECO:0007669"/>
    <property type="project" value="TreeGrafter"/>
</dbReference>
<keyword evidence="7" id="KW-1185">Reference proteome</keyword>
<dbReference type="GO" id="GO:0006633">
    <property type="term" value="P:fatty acid biosynthetic process"/>
    <property type="evidence" value="ECO:0007669"/>
    <property type="project" value="TreeGrafter"/>
</dbReference>
<comment type="caution">
    <text evidence="6">The sequence shown here is derived from an EMBL/GenBank/DDBJ whole genome shotgun (WGS) entry which is preliminary data.</text>
</comment>
<dbReference type="SUPFAM" id="SSF51735">
    <property type="entry name" value="NAD(P)-binding Rossmann-fold domains"/>
    <property type="match status" value="1"/>
</dbReference>
<dbReference type="EMBL" id="JAUKUA010000005">
    <property type="protein sequence ID" value="KAK0712079.1"/>
    <property type="molecule type" value="Genomic_DNA"/>
</dbReference>
<dbReference type="InterPro" id="IPR002347">
    <property type="entry name" value="SDR_fam"/>
</dbReference>